<dbReference type="InterPro" id="IPR007801">
    <property type="entry name" value="MbnB/TglH/ChrH"/>
</dbReference>
<dbReference type="PANTHER" id="PTHR42194:SF1">
    <property type="entry name" value="UPF0276 PROTEIN HI_1600"/>
    <property type="match status" value="1"/>
</dbReference>
<dbReference type="AlphaFoldDB" id="A0A9X3YK32"/>
<keyword evidence="2" id="KW-1185">Reference proteome</keyword>
<dbReference type="Pfam" id="PF05114">
    <property type="entry name" value="MbnB_TglH_ChrH"/>
    <property type="match status" value="1"/>
</dbReference>
<organism evidence="1 2">
    <name type="scientific">Tahibacter soli</name>
    <dbReference type="NCBI Taxonomy" id="2983605"/>
    <lineage>
        <taxon>Bacteria</taxon>
        <taxon>Pseudomonadati</taxon>
        <taxon>Pseudomonadota</taxon>
        <taxon>Gammaproteobacteria</taxon>
        <taxon>Lysobacterales</taxon>
        <taxon>Rhodanobacteraceae</taxon>
        <taxon>Tahibacter</taxon>
    </lineage>
</organism>
<sequence length="281" mass="30615">MRRFESDPARTRLGLAYGPSALAYLDDNPDGIDYLEIPFEQLRHAPALAAIRQRIPLVLHCASLSVAGNVPPSAATFDAVASVARQTATPWIGEHLAFIAAEDADDPAAEPTTLSYTVCPQLSEESIERVAANLATARARLGDVELIVENSPQYFDVPGSTMGMTDFVGKVAQRCDVGLLLDLTHYLITCINTGVEPRAELERWPLERVVEVHVSGLSSQSGVAWDDHAMPAPPLVFELLDTVLRRVRPRALTVEYNWSPTFPQAILAQHLSRLRGALDAA</sequence>
<dbReference type="EMBL" id="JAOVZO020000014">
    <property type="protein sequence ID" value="MDC8012650.1"/>
    <property type="molecule type" value="Genomic_DNA"/>
</dbReference>
<reference evidence="1" key="1">
    <citation type="submission" date="2023-02" db="EMBL/GenBank/DDBJ databases">
        <title>Tahibacter soli sp. nov. isolated from soil.</title>
        <authorList>
            <person name="Baek J.H."/>
            <person name="Lee J.K."/>
            <person name="Choi D.G."/>
            <person name="Jeon C.O."/>
        </authorList>
    </citation>
    <scope>NUCLEOTIDE SEQUENCE</scope>
    <source>
        <strain evidence="1">BL</strain>
    </source>
</reference>
<gene>
    <name evidence="1" type="ORF">OD750_008825</name>
</gene>
<name>A0A9X3YK32_9GAMM</name>
<comment type="caution">
    <text evidence="1">The sequence shown here is derived from an EMBL/GenBank/DDBJ whole genome shotgun (WGS) entry which is preliminary data.</text>
</comment>
<dbReference type="Gene3D" id="3.20.20.150">
    <property type="entry name" value="Divalent-metal-dependent TIM barrel enzymes"/>
    <property type="match status" value="1"/>
</dbReference>
<dbReference type="RefSeq" id="WP_263545016.1">
    <property type="nucleotide sequence ID" value="NZ_JAOVZO020000014.1"/>
</dbReference>
<evidence type="ECO:0000313" key="2">
    <source>
        <dbReference type="Proteomes" id="UP001139971"/>
    </source>
</evidence>
<dbReference type="Proteomes" id="UP001139971">
    <property type="component" value="Unassembled WGS sequence"/>
</dbReference>
<accession>A0A9X3YK32</accession>
<protein>
    <submittedName>
        <fullName evidence="1">DUF692 domain-containing protein</fullName>
    </submittedName>
</protein>
<dbReference type="InterPro" id="IPR036237">
    <property type="entry name" value="Xyl_isomerase-like_sf"/>
</dbReference>
<dbReference type="PANTHER" id="PTHR42194">
    <property type="entry name" value="UPF0276 PROTEIN HI_1600"/>
    <property type="match status" value="1"/>
</dbReference>
<proteinExistence type="predicted"/>
<evidence type="ECO:0000313" key="1">
    <source>
        <dbReference type="EMBL" id="MDC8012650.1"/>
    </source>
</evidence>
<dbReference type="SUPFAM" id="SSF51658">
    <property type="entry name" value="Xylose isomerase-like"/>
    <property type="match status" value="1"/>
</dbReference>